<dbReference type="InterPro" id="IPR012861">
    <property type="entry name" value="DUF1634"/>
</dbReference>
<dbReference type="EMBL" id="JAFLVT010000017">
    <property type="protein sequence ID" value="MBO0450087.1"/>
    <property type="molecule type" value="Genomic_DNA"/>
</dbReference>
<feature type="transmembrane region" description="Helical" evidence="1">
    <location>
        <begin position="70"/>
        <end position="93"/>
    </location>
</feature>
<keyword evidence="1" id="KW-0472">Membrane</keyword>
<name>A0ABS3H9F6_9ENTE</name>
<sequence length="125" mass="13806">MRTSNEQKEIQAVEFAIGKILRIGVIVSAAIIFFGLVLLLTKGGTGYKLNETPNTLTLILTGLWALKPGAYIMAGIFCLILTPVLRVVVSIYAFLKEKDYLYVTITIIVLIILLIGIFTGFVERK</sequence>
<accession>A0ABS3H9F6</accession>
<comment type="caution">
    <text evidence="2">The sequence shown here is derived from an EMBL/GenBank/DDBJ whole genome shotgun (WGS) entry which is preliminary data.</text>
</comment>
<evidence type="ECO:0000313" key="2">
    <source>
        <dbReference type="EMBL" id="MBO0450087.1"/>
    </source>
</evidence>
<dbReference type="Pfam" id="PF07843">
    <property type="entry name" value="DUF1634"/>
    <property type="match status" value="1"/>
</dbReference>
<reference evidence="2 3" key="1">
    <citation type="submission" date="2021-03" db="EMBL/GenBank/DDBJ databases">
        <title>Enterococcal diversity collection.</title>
        <authorList>
            <person name="Gilmore M.S."/>
            <person name="Schwartzman J."/>
            <person name="Van Tyne D."/>
            <person name="Martin M."/>
            <person name="Earl A.M."/>
            <person name="Manson A.L."/>
            <person name="Straub T."/>
            <person name="Salamzade R."/>
            <person name="Saavedra J."/>
            <person name="Lebreton F."/>
            <person name="Prichula J."/>
            <person name="Schaufler K."/>
            <person name="Gaca A."/>
            <person name="Sgardioli B."/>
            <person name="Wagenaar J."/>
            <person name="Strong T."/>
        </authorList>
    </citation>
    <scope>NUCLEOTIDE SEQUENCE [LARGE SCALE GENOMIC DNA]</scope>
    <source>
        <strain evidence="2 3">MJM12</strain>
    </source>
</reference>
<dbReference type="RefSeq" id="WP_206904419.1">
    <property type="nucleotide sequence ID" value="NZ_JAFLVT010000017.1"/>
</dbReference>
<evidence type="ECO:0000313" key="3">
    <source>
        <dbReference type="Proteomes" id="UP000664256"/>
    </source>
</evidence>
<proteinExistence type="predicted"/>
<dbReference type="Proteomes" id="UP000664256">
    <property type="component" value="Unassembled WGS sequence"/>
</dbReference>
<feature type="transmembrane region" description="Helical" evidence="1">
    <location>
        <begin position="100"/>
        <end position="122"/>
    </location>
</feature>
<gene>
    <name evidence="2" type="ORF">JZO76_11200</name>
</gene>
<evidence type="ECO:0000256" key="1">
    <source>
        <dbReference type="SAM" id="Phobius"/>
    </source>
</evidence>
<organism evidence="2 3">
    <name type="scientific">Candidatus Enterococcus myersii</name>
    <dbReference type="NCBI Taxonomy" id="2815322"/>
    <lineage>
        <taxon>Bacteria</taxon>
        <taxon>Bacillati</taxon>
        <taxon>Bacillota</taxon>
        <taxon>Bacilli</taxon>
        <taxon>Lactobacillales</taxon>
        <taxon>Enterococcaceae</taxon>
        <taxon>Enterococcus</taxon>
    </lineage>
</organism>
<keyword evidence="3" id="KW-1185">Reference proteome</keyword>
<keyword evidence="1" id="KW-0812">Transmembrane</keyword>
<protein>
    <submittedName>
        <fullName evidence="2">DUF1634 domain-containing protein</fullName>
    </submittedName>
</protein>
<keyword evidence="1" id="KW-1133">Transmembrane helix</keyword>
<feature type="transmembrane region" description="Helical" evidence="1">
    <location>
        <begin position="20"/>
        <end position="40"/>
    </location>
</feature>